<dbReference type="EMBL" id="CYKH01001233">
    <property type="protein sequence ID" value="CUG86058.1"/>
    <property type="molecule type" value="Genomic_DNA"/>
</dbReference>
<name>A0A0S4J6T2_BODSA</name>
<feature type="signal peptide" evidence="1">
    <location>
        <begin position="1"/>
        <end position="23"/>
    </location>
</feature>
<sequence length="134" mass="14083">MLTFSPMSVGIIIVLMMIVRSNAECNISQCIDSSGNLATTPAMQPYYTCIDNASGTLAFQCRCTLRIADCLRRPDGGNCTDMANALLAFDACGQFLVTQNLGCSNALCDSSSGNTATLVAILLSLACSLLVLVI</sequence>
<dbReference type="VEuPathDB" id="TriTrypDB:BSAL_91520"/>
<dbReference type="Proteomes" id="UP000051952">
    <property type="component" value="Unassembled WGS sequence"/>
</dbReference>
<evidence type="ECO:0000313" key="2">
    <source>
        <dbReference type="EMBL" id="CUG86058.1"/>
    </source>
</evidence>
<reference evidence="3" key="1">
    <citation type="submission" date="2015-09" db="EMBL/GenBank/DDBJ databases">
        <authorList>
            <consortium name="Pathogen Informatics"/>
        </authorList>
    </citation>
    <scope>NUCLEOTIDE SEQUENCE [LARGE SCALE GENOMIC DNA]</scope>
    <source>
        <strain evidence="3">Lake Konstanz</strain>
    </source>
</reference>
<proteinExistence type="predicted"/>
<organism evidence="2 3">
    <name type="scientific">Bodo saltans</name>
    <name type="common">Flagellated protozoan</name>
    <dbReference type="NCBI Taxonomy" id="75058"/>
    <lineage>
        <taxon>Eukaryota</taxon>
        <taxon>Discoba</taxon>
        <taxon>Euglenozoa</taxon>
        <taxon>Kinetoplastea</taxon>
        <taxon>Metakinetoplastina</taxon>
        <taxon>Eubodonida</taxon>
        <taxon>Bodonidae</taxon>
        <taxon>Bodo</taxon>
    </lineage>
</organism>
<keyword evidence="1" id="KW-0732">Signal</keyword>
<keyword evidence="3" id="KW-1185">Reference proteome</keyword>
<protein>
    <submittedName>
        <fullName evidence="2">GPI-anchored surface protein, putative</fullName>
    </submittedName>
</protein>
<feature type="chain" id="PRO_5006622023" evidence="1">
    <location>
        <begin position="24"/>
        <end position="134"/>
    </location>
</feature>
<dbReference type="AlphaFoldDB" id="A0A0S4J6T2"/>
<evidence type="ECO:0000313" key="3">
    <source>
        <dbReference type="Proteomes" id="UP000051952"/>
    </source>
</evidence>
<gene>
    <name evidence="2" type="ORF">BSAL_91520</name>
</gene>
<accession>A0A0S4J6T2</accession>
<evidence type="ECO:0000256" key="1">
    <source>
        <dbReference type="SAM" id="SignalP"/>
    </source>
</evidence>